<proteinExistence type="predicted"/>
<dbReference type="Pfam" id="PF00839">
    <property type="entry name" value="Cys_rich_FGFR"/>
    <property type="match status" value="1"/>
</dbReference>
<accession>X0WS46</accession>
<reference evidence="1" key="1">
    <citation type="journal article" date="2014" name="Front. Microbiol.">
        <title>High frequency of phylogenetically diverse reductive dehalogenase-homologous genes in deep subseafloor sedimentary metagenomes.</title>
        <authorList>
            <person name="Kawai M."/>
            <person name="Futagami T."/>
            <person name="Toyoda A."/>
            <person name="Takaki Y."/>
            <person name="Nishi S."/>
            <person name="Hori S."/>
            <person name="Arai W."/>
            <person name="Tsubouchi T."/>
            <person name="Morono Y."/>
            <person name="Uchiyama I."/>
            <person name="Ito T."/>
            <person name="Fujiyama A."/>
            <person name="Inagaki F."/>
            <person name="Takami H."/>
        </authorList>
    </citation>
    <scope>NUCLEOTIDE SEQUENCE</scope>
    <source>
        <strain evidence="1">Expedition CK06-06</strain>
    </source>
</reference>
<protein>
    <recommendedName>
        <fullName evidence="2">Cysteine rich repeat domain protein</fullName>
    </recommendedName>
</protein>
<dbReference type="PANTHER" id="PTHR11884">
    <property type="entry name" value="SELECTIN LIGAND RELATED"/>
    <property type="match status" value="1"/>
</dbReference>
<name>X0WS46_9ZZZZ</name>
<evidence type="ECO:0000313" key="1">
    <source>
        <dbReference type="EMBL" id="GAG26012.1"/>
    </source>
</evidence>
<dbReference type="PANTHER" id="PTHR11884:SF1">
    <property type="entry name" value="GOLGI APPARATUS PROTEIN 1"/>
    <property type="match status" value="1"/>
</dbReference>
<comment type="caution">
    <text evidence="1">The sequence shown here is derived from an EMBL/GenBank/DDBJ whole genome shotgun (WGS) entry which is preliminary data.</text>
</comment>
<dbReference type="InterPro" id="IPR001893">
    <property type="entry name" value="Cys-rich_GLG1_repeat"/>
</dbReference>
<sequence>MKRFAAFCLVVMSFGLVAPVSALESVIESVAIGCEEELTTYCSEVTPGEGRILACMYAFEDKLSGKCEFALYDAAAQLERFIGALTYVANECDEDLDTHCAAVEIGEGRLAECLLDNKSKLQARCAAAIEATDMKVE</sequence>
<dbReference type="InterPro" id="IPR039728">
    <property type="entry name" value="GLG1"/>
</dbReference>
<evidence type="ECO:0008006" key="2">
    <source>
        <dbReference type="Google" id="ProtNLM"/>
    </source>
</evidence>
<dbReference type="AlphaFoldDB" id="X0WS46"/>
<organism evidence="1">
    <name type="scientific">marine sediment metagenome</name>
    <dbReference type="NCBI Taxonomy" id="412755"/>
    <lineage>
        <taxon>unclassified sequences</taxon>
        <taxon>metagenomes</taxon>
        <taxon>ecological metagenomes</taxon>
    </lineage>
</organism>
<dbReference type="GO" id="GO:0017134">
    <property type="term" value="F:fibroblast growth factor binding"/>
    <property type="evidence" value="ECO:0007669"/>
    <property type="project" value="TreeGrafter"/>
</dbReference>
<dbReference type="GO" id="GO:0000139">
    <property type="term" value="C:Golgi membrane"/>
    <property type="evidence" value="ECO:0007669"/>
    <property type="project" value="TreeGrafter"/>
</dbReference>
<gene>
    <name evidence="1" type="ORF">S01H1_48012</name>
</gene>
<dbReference type="EMBL" id="BARS01030813">
    <property type="protein sequence ID" value="GAG26012.1"/>
    <property type="molecule type" value="Genomic_DNA"/>
</dbReference>